<evidence type="ECO:0000313" key="8">
    <source>
        <dbReference type="Proteomes" id="UP000285301"/>
    </source>
</evidence>
<keyword evidence="3 6" id="KW-0812">Transmembrane</keyword>
<dbReference type="PANTHER" id="PTHR48020:SF12">
    <property type="entry name" value="PROTON MYO-INOSITOL COTRANSPORTER"/>
    <property type="match status" value="1"/>
</dbReference>
<keyword evidence="2" id="KW-0813">Transport</keyword>
<evidence type="ECO:0000256" key="3">
    <source>
        <dbReference type="ARBA" id="ARBA00022692"/>
    </source>
</evidence>
<dbReference type="PANTHER" id="PTHR48020">
    <property type="entry name" value="PROTON MYO-INOSITOL COTRANSPORTER"/>
    <property type="match status" value="1"/>
</dbReference>
<keyword evidence="4 6" id="KW-1133">Transmembrane helix</keyword>
<name>A0A3S3PAW6_9ACAR</name>
<keyword evidence="8" id="KW-1185">Reference proteome</keyword>
<evidence type="ECO:0000313" key="7">
    <source>
        <dbReference type="EMBL" id="RWS11606.1"/>
    </source>
</evidence>
<evidence type="ECO:0000256" key="4">
    <source>
        <dbReference type="ARBA" id="ARBA00022989"/>
    </source>
</evidence>
<reference evidence="7 8" key="1">
    <citation type="journal article" date="2018" name="Gigascience">
        <title>Genomes of trombidid mites reveal novel predicted allergens and laterally-transferred genes associated with secondary metabolism.</title>
        <authorList>
            <person name="Dong X."/>
            <person name="Chaisiri K."/>
            <person name="Xia D."/>
            <person name="Armstrong S.D."/>
            <person name="Fang Y."/>
            <person name="Donnelly M.J."/>
            <person name="Kadowaki T."/>
            <person name="McGarry J.W."/>
            <person name="Darby A.C."/>
            <person name="Makepeace B.L."/>
        </authorList>
    </citation>
    <scope>NUCLEOTIDE SEQUENCE [LARGE SCALE GENOMIC DNA]</scope>
    <source>
        <strain evidence="7">UoL-WK</strain>
    </source>
</reference>
<dbReference type="InterPro" id="IPR050814">
    <property type="entry name" value="Myo-inositol_Transporter"/>
</dbReference>
<dbReference type="Proteomes" id="UP000285301">
    <property type="component" value="Unassembled WGS sequence"/>
</dbReference>
<comment type="subcellular location">
    <subcellularLocation>
        <location evidence="1">Membrane</location>
    </subcellularLocation>
</comment>
<dbReference type="Gene3D" id="1.20.1250.20">
    <property type="entry name" value="MFS general substrate transporter like domains"/>
    <property type="match status" value="2"/>
</dbReference>
<evidence type="ECO:0000256" key="2">
    <source>
        <dbReference type="ARBA" id="ARBA00022448"/>
    </source>
</evidence>
<dbReference type="GO" id="GO:0022857">
    <property type="term" value="F:transmembrane transporter activity"/>
    <property type="evidence" value="ECO:0007669"/>
    <property type="project" value="InterPro"/>
</dbReference>
<dbReference type="STRING" id="1965070.A0A3S3PAW6"/>
<dbReference type="EMBL" id="NCKU01001636">
    <property type="protein sequence ID" value="RWS11606.1"/>
    <property type="molecule type" value="Genomic_DNA"/>
</dbReference>
<feature type="transmembrane region" description="Helical" evidence="6">
    <location>
        <begin position="288"/>
        <end position="312"/>
    </location>
</feature>
<dbReference type="InterPro" id="IPR036259">
    <property type="entry name" value="MFS_trans_sf"/>
</dbReference>
<comment type="caution">
    <text evidence="7">The sequence shown here is derived from an EMBL/GenBank/DDBJ whole genome shotgun (WGS) entry which is preliminary data.</text>
</comment>
<dbReference type="AlphaFoldDB" id="A0A3S3PAW6"/>
<protein>
    <submittedName>
        <fullName evidence="7">Proton myo-inositol cotransporter-like protein</fullName>
    </submittedName>
</protein>
<dbReference type="GO" id="GO:0016020">
    <property type="term" value="C:membrane"/>
    <property type="evidence" value="ECO:0007669"/>
    <property type="project" value="UniProtKB-SubCell"/>
</dbReference>
<dbReference type="InterPro" id="IPR005828">
    <property type="entry name" value="MFS_sugar_transport-like"/>
</dbReference>
<dbReference type="Pfam" id="PF00083">
    <property type="entry name" value="Sugar_tr"/>
    <property type="match status" value="1"/>
</dbReference>
<feature type="transmembrane region" description="Helical" evidence="6">
    <location>
        <begin position="153"/>
        <end position="176"/>
    </location>
</feature>
<organism evidence="7 8">
    <name type="scientific">Dinothrombium tinctorium</name>
    <dbReference type="NCBI Taxonomy" id="1965070"/>
    <lineage>
        <taxon>Eukaryota</taxon>
        <taxon>Metazoa</taxon>
        <taxon>Ecdysozoa</taxon>
        <taxon>Arthropoda</taxon>
        <taxon>Chelicerata</taxon>
        <taxon>Arachnida</taxon>
        <taxon>Acari</taxon>
        <taxon>Acariformes</taxon>
        <taxon>Trombidiformes</taxon>
        <taxon>Prostigmata</taxon>
        <taxon>Anystina</taxon>
        <taxon>Parasitengona</taxon>
        <taxon>Trombidioidea</taxon>
        <taxon>Trombidiidae</taxon>
        <taxon>Dinothrombium</taxon>
    </lineage>
</organism>
<dbReference type="OrthoDB" id="4142200at2759"/>
<feature type="transmembrane region" description="Helical" evidence="6">
    <location>
        <begin position="6"/>
        <end position="27"/>
    </location>
</feature>
<feature type="transmembrane region" description="Helical" evidence="6">
    <location>
        <begin position="86"/>
        <end position="113"/>
    </location>
</feature>
<sequence length="346" mass="38980">MLGLAAIPAAIQFVGFFFMPESPRYLVKKGKNERALKILKRTQPQNSHVEKELEEIKKNCEDTNASQDSPFTVLQRIFKTPTVRKALFVGCCLQIFQQIVGINTVMYYTATIIEISGVKDKSTAIWLSSLVAFVPLICNFSSFYFIEKLGRRITLLFSLTGVVLSLFVIGAAFQVIDSSSPQIKWQNEIELLNRSHVSSLKCINVNRDADCNLCISYAECGVCYEVNDNYVKMSCLPIDFNTNTTTEFGMCQNGTLSEQRIFWNSDECPNFQKKIYSILIVAGLMSYLFFYAFAGAFFLYACFGVIGLLLFYKILPETKGISLEETETLFIQCSKEKPSSSIKPPA</sequence>
<keyword evidence="5 6" id="KW-0472">Membrane</keyword>
<accession>A0A3S3PAW6</accession>
<dbReference type="SUPFAM" id="SSF103473">
    <property type="entry name" value="MFS general substrate transporter"/>
    <property type="match status" value="1"/>
</dbReference>
<feature type="transmembrane region" description="Helical" evidence="6">
    <location>
        <begin position="125"/>
        <end position="146"/>
    </location>
</feature>
<proteinExistence type="predicted"/>
<evidence type="ECO:0000256" key="5">
    <source>
        <dbReference type="ARBA" id="ARBA00023136"/>
    </source>
</evidence>
<evidence type="ECO:0000256" key="6">
    <source>
        <dbReference type="SAM" id="Phobius"/>
    </source>
</evidence>
<gene>
    <name evidence="7" type="ORF">B4U79_12010</name>
</gene>
<evidence type="ECO:0000256" key="1">
    <source>
        <dbReference type="ARBA" id="ARBA00004370"/>
    </source>
</evidence>